<accession>A0A4Z2F249</accession>
<feature type="compositionally biased region" description="Basic residues" evidence="1">
    <location>
        <begin position="30"/>
        <end position="41"/>
    </location>
</feature>
<evidence type="ECO:0000256" key="1">
    <source>
        <dbReference type="SAM" id="MobiDB-lite"/>
    </source>
</evidence>
<evidence type="ECO:0000313" key="3">
    <source>
        <dbReference type="Proteomes" id="UP000314294"/>
    </source>
</evidence>
<feature type="compositionally biased region" description="Basic and acidic residues" evidence="1">
    <location>
        <begin position="49"/>
        <end position="63"/>
    </location>
</feature>
<feature type="region of interest" description="Disordered" evidence="1">
    <location>
        <begin position="1"/>
        <end position="87"/>
    </location>
</feature>
<reference evidence="2 3" key="1">
    <citation type="submission" date="2019-03" db="EMBL/GenBank/DDBJ databases">
        <title>First draft genome of Liparis tanakae, snailfish: a comprehensive survey of snailfish specific genes.</title>
        <authorList>
            <person name="Kim W."/>
            <person name="Song I."/>
            <person name="Jeong J.-H."/>
            <person name="Kim D."/>
            <person name="Kim S."/>
            <person name="Ryu S."/>
            <person name="Song J.Y."/>
            <person name="Lee S.K."/>
        </authorList>
    </citation>
    <scope>NUCLEOTIDE SEQUENCE [LARGE SCALE GENOMIC DNA]</scope>
    <source>
        <tissue evidence="2">Muscle</tissue>
    </source>
</reference>
<protein>
    <submittedName>
        <fullName evidence="2">Uncharacterized protein</fullName>
    </submittedName>
</protein>
<name>A0A4Z2F249_9TELE</name>
<evidence type="ECO:0000313" key="2">
    <source>
        <dbReference type="EMBL" id="TNN35217.1"/>
    </source>
</evidence>
<proteinExistence type="predicted"/>
<gene>
    <name evidence="2" type="ORF">EYF80_054612</name>
</gene>
<comment type="caution">
    <text evidence="2">The sequence shown here is derived from an EMBL/GenBank/DDBJ whole genome shotgun (WGS) entry which is preliminary data.</text>
</comment>
<sequence>MRDGGTKRSEEERGGARRSEEERGRTGTRLTHRHTAPRRRLGLQFMLSDRNKNPKIQSDRPIKSEAGGMLATGRGHQSQRNSRRRDGGCRGIGWLLHGQEWLSPDTLSTAERAGGEVDRRYTAALSAL</sequence>
<dbReference type="AlphaFoldDB" id="A0A4Z2F249"/>
<feature type="compositionally biased region" description="Basic and acidic residues" evidence="1">
    <location>
        <begin position="1"/>
        <end position="25"/>
    </location>
</feature>
<organism evidence="2 3">
    <name type="scientific">Liparis tanakae</name>
    <name type="common">Tanaka's snailfish</name>
    <dbReference type="NCBI Taxonomy" id="230148"/>
    <lineage>
        <taxon>Eukaryota</taxon>
        <taxon>Metazoa</taxon>
        <taxon>Chordata</taxon>
        <taxon>Craniata</taxon>
        <taxon>Vertebrata</taxon>
        <taxon>Euteleostomi</taxon>
        <taxon>Actinopterygii</taxon>
        <taxon>Neopterygii</taxon>
        <taxon>Teleostei</taxon>
        <taxon>Neoteleostei</taxon>
        <taxon>Acanthomorphata</taxon>
        <taxon>Eupercaria</taxon>
        <taxon>Perciformes</taxon>
        <taxon>Cottioidei</taxon>
        <taxon>Cottales</taxon>
        <taxon>Liparidae</taxon>
        <taxon>Liparis</taxon>
    </lineage>
</organism>
<keyword evidence="3" id="KW-1185">Reference proteome</keyword>
<dbReference type="EMBL" id="SRLO01001808">
    <property type="protein sequence ID" value="TNN35217.1"/>
    <property type="molecule type" value="Genomic_DNA"/>
</dbReference>
<dbReference type="Proteomes" id="UP000314294">
    <property type="component" value="Unassembled WGS sequence"/>
</dbReference>